<dbReference type="PROSITE" id="PS51257">
    <property type="entry name" value="PROKAR_LIPOPROTEIN"/>
    <property type="match status" value="1"/>
</dbReference>
<name>A0ABD1X4H1_9LAMI</name>
<accession>A0ABD1X4H1</accession>
<feature type="transmembrane region" description="Helical" evidence="1">
    <location>
        <begin position="7"/>
        <end position="31"/>
    </location>
</feature>
<reference evidence="4" key="1">
    <citation type="submission" date="2024-07" db="EMBL/GenBank/DDBJ databases">
        <title>Two chromosome-level genome assemblies of Korean endemic species Abeliophyllum distichum and Forsythia ovata (Oleaceae).</title>
        <authorList>
            <person name="Jang H."/>
        </authorList>
    </citation>
    <scope>NUCLEOTIDE SEQUENCE [LARGE SCALE GENOMIC DNA]</scope>
</reference>
<reference evidence="3" key="2">
    <citation type="submission" date="2024-07" db="EMBL/GenBank/DDBJ databases">
        <title>Two chromosome-level genome assemblies of Korean endemic species Abeliophyllum distichum and Forsythia ovata (Oleaceae).</title>
        <authorList>
            <person name="Mun J.H."/>
        </authorList>
    </citation>
    <scope>NUCLEOTIDE SEQUENCE</scope>
    <source>
        <strain evidence="3">KNKB202402200001</strain>
        <tissue evidence="3">Leaf</tissue>
    </source>
</reference>
<dbReference type="PANTHER" id="PTHR34054">
    <property type="entry name" value="EXPRESSED PROTEIN"/>
    <property type="match status" value="1"/>
</dbReference>
<dbReference type="EMBL" id="JBFOLJ010000001">
    <property type="protein sequence ID" value="KAL2555788.1"/>
    <property type="molecule type" value="Genomic_DNA"/>
</dbReference>
<comment type="caution">
    <text evidence="3">The sequence shown here is derived from an EMBL/GenBank/DDBJ whole genome shotgun (WGS) entry which is preliminary data.</text>
</comment>
<keyword evidence="1" id="KW-0472">Membrane</keyword>
<organism evidence="3 4">
    <name type="scientific">Forsythia ovata</name>
    <dbReference type="NCBI Taxonomy" id="205694"/>
    <lineage>
        <taxon>Eukaryota</taxon>
        <taxon>Viridiplantae</taxon>
        <taxon>Streptophyta</taxon>
        <taxon>Embryophyta</taxon>
        <taxon>Tracheophyta</taxon>
        <taxon>Spermatophyta</taxon>
        <taxon>Magnoliopsida</taxon>
        <taxon>eudicotyledons</taxon>
        <taxon>Gunneridae</taxon>
        <taxon>Pentapetalae</taxon>
        <taxon>asterids</taxon>
        <taxon>lamiids</taxon>
        <taxon>Lamiales</taxon>
        <taxon>Oleaceae</taxon>
        <taxon>Forsythieae</taxon>
        <taxon>Forsythia</taxon>
    </lineage>
</organism>
<protein>
    <submittedName>
        <fullName evidence="3">Uncharacterized protein</fullName>
    </submittedName>
</protein>
<dbReference type="EMBL" id="JBFOLJ010000001">
    <property type="protein sequence ID" value="KAL2555818.1"/>
    <property type="molecule type" value="Genomic_DNA"/>
</dbReference>
<keyword evidence="4" id="KW-1185">Reference proteome</keyword>
<sequence length="291" mass="33107">MKSLSRVGLGLSVVFGCLLLALIAELYYLLWWKKKINDEEEGCHSTGRELLCWKKASSSTSAQQLCSSNTLVHEPQAHHLHVYSNLKPFGEDLLGVEAELRRLHHNFSGPPRFLFTIAEETREEMESEDDTSRKKLSDLVEIDETPFLTPLANSPPYFTPPLTPTHNQKQGFNPFCELASDAAFNCCLRSSPPPKFKFLKDAEDKLQRRQLIMNDDQSVQFEVPSTSMFIKDEENGSFITLIVAQNKQEEETNRVNYSSTTSQVFSLPSSSLNFKLPSDKRPMHQKLNHNI</sequence>
<dbReference type="PANTHER" id="PTHR34054:SF2">
    <property type="entry name" value="EXPRESSED PROTEIN"/>
    <property type="match status" value="1"/>
</dbReference>
<dbReference type="InterPro" id="IPR045884">
    <property type="entry name" value="At5g59350-like"/>
</dbReference>
<evidence type="ECO:0000313" key="3">
    <source>
        <dbReference type="EMBL" id="KAL2555818.1"/>
    </source>
</evidence>
<evidence type="ECO:0000313" key="4">
    <source>
        <dbReference type="Proteomes" id="UP001604277"/>
    </source>
</evidence>
<keyword evidence="1" id="KW-1133">Transmembrane helix</keyword>
<proteinExistence type="predicted"/>
<evidence type="ECO:0000256" key="1">
    <source>
        <dbReference type="SAM" id="Phobius"/>
    </source>
</evidence>
<keyword evidence="1" id="KW-0812">Transmembrane</keyword>
<dbReference type="Proteomes" id="UP001604277">
    <property type="component" value="Unassembled WGS sequence"/>
</dbReference>
<gene>
    <name evidence="2" type="ORF">Fot_00527</name>
    <name evidence="3" type="ORF">Fot_00557</name>
</gene>
<dbReference type="AlphaFoldDB" id="A0ABD1X4H1"/>
<evidence type="ECO:0000313" key="2">
    <source>
        <dbReference type="EMBL" id="KAL2555788.1"/>
    </source>
</evidence>